<feature type="domain" description="GGDEF" evidence="3">
    <location>
        <begin position="109"/>
        <end position="241"/>
    </location>
</feature>
<gene>
    <name evidence="4" type="ORF">EBB45_13020</name>
</gene>
<organism evidence="4 5">
    <name type="scientific">Lysinibacillus composti</name>
    <dbReference type="NCBI Taxonomy" id="720633"/>
    <lineage>
        <taxon>Bacteria</taxon>
        <taxon>Bacillati</taxon>
        <taxon>Bacillota</taxon>
        <taxon>Bacilli</taxon>
        <taxon>Bacillales</taxon>
        <taxon>Bacillaceae</taxon>
        <taxon>Lysinibacillus</taxon>
    </lineage>
</organism>
<keyword evidence="1" id="KW-0472">Membrane</keyword>
<dbReference type="CDD" id="cd01948">
    <property type="entry name" value="EAL"/>
    <property type="match status" value="1"/>
</dbReference>
<comment type="caution">
    <text evidence="4">The sequence shown here is derived from an EMBL/GenBank/DDBJ whole genome shotgun (WGS) entry which is preliminary data.</text>
</comment>
<dbReference type="PROSITE" id="PS50887">
    <property type="entry name" value="GGDEF"/>
    <property type="match status" value="1"/>
</dbReference>
<evidence type="ECO:0000259" key="2">
    <source>
        <dbReference type="PROSITE" id="PS50883"/>
    </source>
</evidence>
<dbReference type="PANTHER" id="PTHR33121:SF71">
    <property type="entry name" value="OXYGEN SENSOR PROTEIN DOSP"/>
    <property type="match status" value="1"/>
</dbReference>
<dbReference type="Pfam" id="PF00563">
    <property type="entry name" value="EAL"/>
    <property type="match status" value="1"/>
</dbReference>
<dbReference type="GO" id="GO:0071111">
    <property type="term" value="F:cyclic-guanylate-specific phosphodiesterase activity"/>
    <property type="evidence" value="ECO:0007669"/>
    <property type="project" value="InterPro"/>
</dbReference>
<dbReference type="PROSITE" id="PS50883">
    <property type="entry name" value="EAL"/>
    <property type="match status" value="1"/>
</dbReference>
<keyword evidence="1" id="KW-0812">Transmembrane</keyword>
<dbReference type="SUPFAM" id="SSF141868">
    <property type="entry name" value="EAL domain-like"/>
    <property type="match status" value="1"/>
</dbReference>
<protein>
    <submittedName>
        <fullName evidence="4">Bifunctional diguanylate cyclase/phosphodiesterase</fullName>
    </submittedName>
</protein>
<dbReference type="SMART" id="SM00052">
    <property type="entry name" value="EAL"/>
    <property type="match status" value="1"/>
</dbReference>
<reference evidence="4 5" key="1">
    <citation type="journal article" date="2013" name="J. Microbiol.">
        <title>Lysinibacillus chungkukjangi sp. nov., isolated from Chungkukjang, Korean fermented soybean food.</title>
        <authorList>
            <person name="Kim S.J."/>
            <person name="Jang Y.H."/>
            <person name="Hamada M."/>
            <person name="Ahn J.H."/>
            <person name="Weon H.Y."/>
            <person name="Suzuki K."/>
            <person name="Whang K.S."/>
            <person name="Kwon S.W."/>
        </authorList>
    </citation>
    <scope>NUCLEOTIDE SEQUENCE [LARGE SCALE GENOMIC DNA]</scope>
    <source>
        <strain evidence="4 5">MCCC 1A12701</strain>
    </source>
</reference>
<evidence type="ECO:0000313" key="5">
    <source>
        <dbReference type="Proteomes" id="UP000274033"/>
    </source>
</evidence>
<dbReference type="CDD" id="cd01949">
    <property type="entry name" value="GGDEF"/>
    <property type="match status" value="1"/>
</dbReference>
<keyword evidence="5" id="KW-1185">Reference proteome</keyword>
<dbReference type="InterPro" id="IPR029787">
    <property type="entry name" value="Nucleotide_cyclase"/>
</dbReference>
<dbReference type="NCBIfam" id="TIGR00254">
    <property type="entry name" value="GGDEF"/>
    <property type="match status" value="1"/>
</dbReference>
<dbReference type="FunFam" id="3.20.20.450:FF:000001">
    <property type="entry name" value="Cyclic di-GMP phosphodiesterase yahA"/>
    <property type="match status" value="1"/>
</dbReference>
<dbReference type="PANTHER" id="PTHR33121">
    <property type="entry name" value="CYCLIC DI-GMP PHOSPHODIESTERASE PDEF"/>
    <property type="match status" value="1"/>
</dbReference>
<dbReference type="EMBL" id="RRCT01000012">
    <property type="protein sequence ID" value="RQW74066.1"/>
    <property type="molecule type" value="Genomic_DNA"/>
</dbReference>
<name>A0A3N9UQ85_9BACI</name>
<keyword evidence="1" id="KW-1133">Transmembrane helix</keyword>
<dbReference type="InterPro" id="IPR035919">
    <property type="entry name" value="EAL_sf"/>
</dbReference>
<dbReference type="SUPFAM" id="SSF55073">
    <property type="entry name" value="Nucleotide cyclase"/>
    <property type="match status" value="1"/>
</dbReference>
<feature type="transmembrane region" description="Helical" evidence="1">
    <location>
        <begin position="40"/>
        <end position="60"/>
    </location>
</feature>
<feature type="transmembrane region" description="Helical" evidence="1">
    <location>
        <begin position="12"/>
        <end position="34"/>
    </location>
</feature>
<dbReference type="OrthoDB" id="9759607at2"/>
<dbReference type="InterPro" id="IPR000160">
    <property type="entry name" value="GGDEF_dom"/>
</dbReference>
<dbReference type="Gene3D" id="3.30.70.270">
    <property type="match status" value="1"/>
</dbReference>
<dbReference type="InterPro" id="IPR050706">
    <property type="entry name" value="Cyclic-di-GMP_PDE-like"/>
</dbReference>
<dbReference type="InterPro" id="IPR043128">
    <property type="entry name" value="Rev_trsase/Diguanyl_cyclase"/>
</dbReference>
<dbReference type="Pfam" id="PF00990">
    <property type="entry name" value="GGDEF"/>
    <property type="match status" value="1"/>
</dbReference>
<dbReference type="Gene3D" id="3.20.20.450">
    <property type="entry name" value="EAL domain"/>
    <property type="match status" value="1"/>
</dbReference>
<dbReference type="RefSeq" id="WP_124765411.1">
    <property type="nucleotide sequence ID" value="NZ_JAFBDY010000011.1"/>
</dbReference>
<dbReference type="AlphaFoldDB" id="A0A3N9UQ85"/>
<evidence type="ECO:0000313" key="4">
    <source>
        <dbReference type="EMBL" id="RQW74066.1"/>
    </source>
</evidence>
<dbReference type="Proteomes" id="UP000274033">
    <property type="component" value="Unassembled WGS sequence"/>
</dbReference>
<dbReference type="InterPro" id="IPR001633">
    <property type="entry name" value="EAL_dom"/>
</dbReference>
<feature type="domain" description="EAL" evidence="2">
    <location>
        <begin position="250"/>
        <end position="502"/>
    </location>
</feature>
<accession>A0A3N9UQ85</accession>
<dbReference type="SMART" id="SM00267">
    <property type="entry name" value="GGDEF"/>
    <property type="match status" value="1"/>
</dbReference>
<evidence type="ECO:0000256" key="1">
    <source>
        <dbReference type="SAM" id="Phobius"/>
    </source>
</evidence>
<evidence type="ECO:0000259" key="3">
    <source>
        <dbReference type="PROSITE" id="PS50887"/>
    </source>
</evidence>
<sequence length="525" mass="60985">MMGTKDGYFDLFGDNLIHGIISTVLITLTCWTLFVDNLQGIYSIIFSLVIIAQIWLAARFKSLHENVIKKLQDSEKEKHHMTYYDEITKLPNERYLLKKIKDNLTSNTSEKAVLVLEIERLSTIKSSLGSFYTDRMLQMVADRLQKNLPNDYLIGKLREDQFLLLLENQNDHSRIEKLCRELQDLMKSPFLIQHFSINVNINIGIAFYPEDAGSAEDLIHFAQFAMDEARKIPEHFAYYRPSMSQERAEKITLENDLYTAIQDNQLVLHYQPQLELKTNEMISMEALVRWKHPEKGWITPLDFIPIAEESGLIVPIGKWVLETACRQTKELQELIGQPVRVAVNLSIRQLFHENFVQVVRDILKETELPPEYLQLEITESMTMDTSYMMPILNQLKETGVTIAMDDFGKGYSSLSYLKDLPIDCLKIDREFVRNIEQTNSEPIVDLIISMSKHLNLKVVAEGVETMEQLEYLLNSECDTIQGYLISKPIPFCNIAKNLKRLREERKNLQFRTHANYYGLIKEVFN</sequence>
<proteinExistence type="predicted"/>